<evidence type="ECO:0000256" key="6">
    <source>
        <dbReference type="ARBA" id="ARBA00023125"/>
    </source>
</evidence>
<evidence type="ECO:0000256" key="4">
    <source>
        <dbReference type="ARBA" id="ARBA00022490"/>
    </source>
</evidence>
<comment type="subcellular location">
    <subcellularLocation>
        <location evidence="2">Cytoplasm</location>
    </subcellularLocation>
    <subcellularLocation>
        <location evidence="1">Nucleus</location>
    </subcellularLocation>
</comment>
<keyword evidence="4" id="KW-0963">Cytoplasm</keyword>
<dbReference type="GO" id="GO:0016070">
    <property type="term" value="P:RNA metabolic process"/>
    <property type="evidence" value="ECO:0007669"/>
    <property type="project" value="InterPro"/>
</dbReference>
<dbReference type="PANTHER" id="PTHR10741">
    <property type="entry name" value="TRANSLIN AND TRANSLIN ASSOCIATED PROTEIN X"/>
    <property type="match status" value="1"/>
</dbReference>
<keyword evidence="6" id="KW-0238">DNA-binding</keyword>
<keyword evidence="9" id="KW-1185">Reference proteome</keyword>
<dbReference type="InterPro" id="IPR016068">
    <property type="entry name" value="Translin_N"/>
</dbReference>
<dbReference type="InterPro" id="IPR002848">
    <property type="entry name" value="Translin_fam"/>
</dbReference>
<accession>A0A1Y2I180</accession>
<sequence>MFSPSQPPESLFASLQQVMDSESDVRDDLRTQVRVLERVLRSLQTALANIHMDVAEIKAVATGPTVEHQFAAAKQEIAKLKALVPDAQFFRFYPMFSGPLQTACYLVALKVYLETEELVAATHVAEVLGVPIEATSNTSITGFHIPMEDFLFALALLPSELSRLAINSAAQRDFQRPARLLNFLQRLHGGFQLLNLKNDNLRRKYDSIKYDIKRVEEVVYNIKMRGLDVPAASA</sequence>
<evidence type="ECO:0000256" key="1">
    <source>
        <dbReference type="ARBA" id="ARBA00004123"/>
    </source>
</evidence>
<proteinExistence type="inferred from homology"/>
<organism evidence="8 9">
    <name type="scientific">Catenaria anguillulae PL171</name>
    <dbReference type="NCBI Taxonomy" id="765915"/>
    <lineage>
        <taxon>Eukaryota</taxon>
        <taxon>Fungi</taxon>
        <taxon>Fungi incertae sedis</taxon>
        <taxon>Blastocladiomycota</taxon>
        <taxon>Blastocladiomycetes</taxon>
        <taxon>Blastocladiales</taxon>
        <taxon>Catenariaceae</taxon>
        <taxon>Catenaria</taxon>
    </lineage>
</organism>
<dbReference type="Gene3D" id="1.20.58.200">
    <property type="entry name" value="Translin, domain 2"/>
    <property type="match status" value="1"/>
</dbReference>
<protein>
    <submittedName>
        <fullName evidence="8">Translin</fullName>
    </submittedName>
</protein>
<dbReference type="GO" id="GO:0003697">
    <property type="term" value="F:single-stranded DNA binding"/>
    <property type="evidence" value="ECO:0007669"/>
    <property type="project" value="InterPro"/>
</dbReference>
<dbReference type="CDD" id="cd14819">
    <property type="entry name" value="Translin"/>
    <property type="match status" value="1"/>
</dbReference>
<dbReference type="AlphaFoldDB" id="A0A1Y2I180"/>
<dbReference type="InterPro" id="IPR016069">
    <property type="entry name" value="Translin_C"/>
</dbReference>
<dbReference type="InterPro" id="IPR036081">
    <property type="entry name" value="Translin_sf"/>
</dbReference>
<evidence type="ECO:0000256" key="5">
    <source>
        <dbReference type="ARBA" id="ARBA00022884"/>
    </source>
</evidence>
<dbReference type="Proteomes" id="UP000193411">
    <property type="component" value="Unassembled WGS sequence"/>
</dbReference>
<dbReference type="STRING" id="765915.A0A1Y2I180"/>
<dbReference type="GO" id="GO:0043565">
    <property type="term" value="F:sequence-specific DNA binding"/>
    <property type="evidence" value="ECO:0007669"/>
    <property type="project" value="InterPro"/>
</dbReference>
<keyword evidence="7" id="KW-0539">Nucleus</keyword>
<comment type="similarity">
    <text evidence="3">Belongs to the translin family.</text>
</comment>
<dbReference type="GO" id="GO:0005737">
    <property type="term" value="C:cytoplasm"/>
    <property type="evidence" value="ECO:0007669"/>
    <property type="project" value="UniProtKB-SubCell"/>
</dbReference>
<dbReference type="OrthoDB" id="829at2759"/>
<dbReference type="Pfam" id="PF01997">
    <property type="entry name" value="Translin"/>
    <property type="match status" value="1"/>
</dbReference>
<evidence type="ECO:0000256" key="2">
    <source>
        <dbReference type="ARBA" id="ARBA00004496"/>
    </source>
</evidence>
<dbReference type="EMBL" id="MCFL01000003">
    <property type="protein sequence ID" value="ORZ40605.1"/>
    <property type="molecule type" value="Genomic_DNA"/>
</dbReference>
<gene>
    <name evidence="8" type="ORF">BCR44DRAFT_26504</name>
</gene>
<reference evidence="8 9" key="1">
    <citation type="submission" date="2016-07" db="EMBL/GenBank/DDBJ databases">
        <title>Pervasive Adenine N6-methylation of Active Genes in Fungi.</title>
        <authorList>
            <consortium name="DOE Joint Genome Institute"/>
            <person name="Mondo S.J."/>
            <person name="Dannebaum R.O."/>
            <person name="Kuo R.C."/>
            <person name="Labutti K."/>
            <person name="Haridas S."/>
            <person name="Kuo A."/>
            <person name="Salamov A."/>
            <person name="Ahrendt S.R."/>
            <person name="Lipzen A."/>
            <person name="Sullivan W."/>
            <person name="Andreopoulos W.B."/>
            <person name="Clum A."/>
            <person name="Lindquist E."/>
            <person name="Daum C."/>
            <person name="Ramamoorthy G.K."/>
            <person name="Gryganskyi A."/>
            <person name="Culley D."/>
            <person name="Magnuson J.K."/>
            <person name="James T.Y."/>
            <person name="O'Malley M.A."/>
            <person name="Stajich J.E."/>
            <person name="Spatafora J.W."/>
            <person name="Visel A."/>
            <person name="Grigoriev I.V."/>
        </authorList>
    </citation>
    <scope>NUCLEOTIDE SEQUENCE [LARGE SCALE GENOMIC DNA]</scope>
    <source>
        <strain evidence="8 9">PL171</strain>
    </source>
</reference>
<dbReference type="Gene3D" id="1.20.58.190">
    <property type="entry name" value="Translin, domain 1"/>
    <property type="match status" value="1"/>
</dbReference>
<name>A0A1Y2I180_9FUNG</name>
<dbReference type="InterPro" id="IPR033956">
    <property type="entry name" value="Translin"/>
</dbReference>
<comment type="caution">
    <text evidence="8">The sequence shown here is derived from an EMBL/GenBank/DDBJ whole genome shotgun (WGS) entry which is preliminary data.</text>
</comment>
<evidence type="ECO:0000313" key="9">
    <source>
        <dbReference type="Proteomes" id="UP000193411"/>
    </source>
</evidence>
<dbReference type="GO" id="GO:0005634">
    <property type="term" value="C:nucleus"/>
    <property type="evidence" value="ECO:0007669"/>
    <property type="project" value="UniProtKB-SubCell"/>
</dbReference>
<evidence type="ECO:0000256" key="3">
    <source>
        <dbReference type="ARBA" id="ARBA00005902"/>
    </source>
</evidence>
<dbReference type="SUPFAM" id="SSF74784">
    <property type="entry name" value="Translin"/>
    <property type="match status" value="1"/>
</dbReference>
<evidence type="ECO:0000313" key="8">
    <source>
        <dbReference type="EMBL" id="ORZ40605.1"/>
    </source>
</evidence>
<keyword evidence="5" id="KW-0694">RNA-binding</keyword>
<evidence type="ECO:0000256" key="7">
    <source>
        <dbReference type="ARBA" id="ARBA00023242"/>
    </source>
</evidence>
<dbReference type="GO" id="GO:0003723">
    <property type="term" value="F:RNA binding"/>
    <property type="evidence" value="ECO:0007669"/>
    <property type="project" value="UniProtKB-KW"/>
</dbReference>